<evidence type="ECO:0000313" key="2">
    <source>
        <dbReference type="Proteomes" id="UP000603453"/>
    </source>
</evidence>
<dbReference type="AlphaFoldDB" id="A0A8H7QL29"/>
<comment type="caution">
    <text evidence="1">The sequence shown here is derived from an EMBL/GenBank/DDBJ whole genome shotgun (WGS) entry which is preliminary data.</text>
</comment>
<evidence type="ECO:0000313" key="1">
    <source>
        <dbReference type="EMBL" id="KAG2194277.1"/>
    </source>
</evidence>
<protein>
    <submittedName>
        <fullName evidence="1">Uncharacterized protein</fullName>
    </submittedName>
</protein>
<keyword evidence="2" id="KW-1185">Reference proteome</keyword>
<organism evidence="1 2">
    <name type="scientific">Mucor saturninus</name>
    <dbReference type="NCBI Taxonomy" id="64648"/>
    <lineage>
        <taxon>Eukaryota</taxon>
        <taxon>Fungi</taxon>
        <taxon>Fungi incertae sedis</taxon>
        <taxon>Mucoromycota</taxon>
        <taxon>Mucoromycotina</taxon>
        <taxon>Mucoromycetes</taxon>
        <taxon>Mucorales</taxon>
        <taxon>Mucorineae</taxon>
        <taxon>Mucoraceae</taxon>
        <taxon>Mucor</taxon>
    </lineage>
</organism>
<dbReference type="EMBL" id="JAEPRD010000201">
    <property type="protein sequence ID" value="KAG2194277.1"/>
    <property type="molecule type" value="Genomic_DNA"/>
</dbReference>
<sequence>MVNQRRSIAPRPTPAPALTPANMEQIVEMLSGIQDNMTRVEDKVTNVEGELVTSNTKLVTMDARLGVIIAGTREAIKAIDNFGEEVPATATSEPSNVAVVEAIGLAGPSHKTSVEVNVSIIHWKNGLDY</sequence>
<gene>
    <name evidence="1" type="ORF">INT47_009687</name>
</gene>
<accession>A0A8H7QL29</accession>
<dbReference type="Proteomes" id="UP000603453">
    <property type="component" value="Unassembled WGS sequence"/>
</dbReference>
<name>A0A8H7QL29_9FUNG</name>
<proteinExistence type="predicted"/>
<reference evidence="1" key="1">
    <citation type="submission" date="2020-12" db="EMBL/GenBank/DDBJ databases">
        <title>Metabolic potential, ecology and presence of endohyphal bacteria is reflected in genomic diversity of Mucoromycotina.</title>
        <authorList>
            <person name="Muszewska A."/>
            <person name="Okrasinska A."/>
            <person name="Steczkiewicz K."/>
            <person name="Drgas O."/>
            <person name="Orlowska M."/>
            <person name="Perlinska-Lenart U."/>
            <person name="Aleksandrzak-Piekarczyk T."/>
            <person name="Szatraj K."/>
            <person name="Zielenkiewicz U."/>
            <person name="Pilsyk S."/>
            <person name="Malc E."/>
            <person name="Mieczkowski P."/>
            <person name="Kruszewska J.S."/>
            <person name="Biernat P."/>
            <person name="Pawlowska J."/>
        </authorList>
    </citation>
    <scope>NUCLEOTIDE SEQUENCE</scope>
    <source>
        <strain evidence="1">WA0000017839</strain>
    </source>
</reference>